<keyword evidence="2" id="KW-1185">Reference proteome</keyword>
<reference evidence="1 2" key="1">
    <citation type="journal article" date="2009" name="Nat. Genet.">
        <title>The genome of the cucumber, Cucumis sativus L.</title>
        <authorList>
            <person name="Huang S."/>
            <person name="Li R."/>
            <person name="Zhang Z."/>
            <person name="Li L."/>
            <person name="Gu X."/>
            <person name="Fan W."/>
            <person name="Lucas W.J."/>
            <person name="Wang X."/>
            <person name="Xie B."/>
            <person name="Ni P."/>
            <person name="Ren Y."/>
            <person name="Zhu H."/>
            <person name="Li J."/>
            <person name="Lin K."/>
            <person name="Jin W."/>
            <person name="Fei Z."/>
            <person name="Li G."/>
            <person name="Staub J."/>
            <person name="Kilian A."/>
            <person name="van der Vossen E.A."/>
            <person name="Wu Y."/>
            <person name="Guo J."/>
            <person name="He J."/>
            <person name="Jia Z."/>
            <person name="Ren Y."/>
            <person name="Tian G."/>
            <person name="Lu Y."/>
            <person name="Ruan J."/>
            <person name="Qian W."/>
            <person name="Wang M."/>
            <person name="Huang Q."/>
            <person name="Li B."/>
            <person name="Xuan Z."/>
            <person name="Cao J."/>
            <person name="Asan"/>
            <person name="Wu Z."/>
            <person name="Zhang J."/>
            <person name="Cai Q."/>
            <person name="Bai Y."/>
            <person name="Zhao B."/>
            <person name="Han Y."/>
            <person name="Li Y."/>
            <person name="Li X."/>
            <person name="Wang S."/>
            <person name="Shi Q."/>
            <person name="Liu S."/>
            <person name="Cho W.K."/>
            <person name="Kim J.Y."/>
            <person name="Xu Y."/>
            <person name="Heller-Uszynska K."/>
            <person name="Miao H."/>
            <person name="Cheng Z."/>
            <person name="Zhang S."/>
            <person name="Wu J."/>
            <person name="Yang Y."/>
            <person name="Kang H."/>
            <person name="Li M."/>
            <person name="Liang H."/>
            <person name="Ren X."/>
            <person name="Shi Z."/>
            <person name="Wen M."/>
            <person name="Jian M."/>
            <person name="Yang H."/>
            <person name="Zhang G."/>
            <person name="Yang Z."/>
            <person name="Chen R."/>
            <person name="Liu S."/>
            <person name="Li J."/>
            <person name="Ma L."/>
            <person name="Liu H."/>
            <person name="Zhou Y."/>
            <person name="Zhao J."/>
            <person name="Fang X."/>
            <person name="Li G."/>
            <person name="Fang L."/>
            <person name="Li Y."/>
            <person name="Liu D."/>
            <person name="Zheng H."/>
            <person name="Zhang Y."/>
            <person name="Qin N."/>
            <person name="Li Z."/>
            <person name="Yang G."/>
            <person name="Yang S."/>
            <person name="Bolund L."/>
            <person name="Kristiansen K."/>
            <person name="Zheng H."/>
            <person name="Li S."/>
            <person name="Zhang X."/>
            <person name="Yang H."/>
            <person name="Wang J."/>
            <person name="Sun R."/>
            <person name="Zhang B."/>
            <person name="Jiang S."/>
            <person name="Wang J."/>
            <person name="Du Y."/>
            <person name="Li S."/>
        </authorList>
    </citation>
    <scope>NUCLEOTIDE SEQUENCE [LARGE SCALE GENOMIC DNA]</scope>
    <source>
        <strain evidence="2">cv. 9930</strain>
    </source>
</reference>
<reference evidence="1 2" key="3">
    <citation type="journal article" date="2010" name="BMC Genomics">
        <title>Transcriptome sequencing and comparative analysis of cucumber flowers with different sex types.</title>
        <authorList>
            <person name="Guo S."/>
            <person name="Zheng Y."/>
            <person name="Joung J.G."/>
            <person name="Liu S."/>
            <person name="Zhang Z."/>
            <person name="Crasta O.R."/>
            <person name="Sobral B.W."/>
            <person name="Xu Y."/>
            <person name="Huang S."/>
            <person name="Fei Z."/>
        </authorList>
    </citation>
    <scope>NUCLEOTIDE SEQUENCE [LARGE SCALE GENOMIC DNA]</scope>
    <source>
        <strain evidence="2">cv. 9930</strain>
    </source>
</reference>
<sequence length="97" mass="10915">MMMQKLNNVKDSTWSLSFVEQHLSPSFEEGNSRRLDPVTEELLVWAILDLEIVDCFISVIPDCPAGDSINMLMRSSLEHVEMSMPTVFEAVVVVGLD</sequence>
<accession>A0A0A0L2B9</accession>
<gene>
    <name evidence="1" type="ORF">Csa_4G296880</name>
</gene>
<reference evidence="1 2" key="4">
    <citation type="journal article" date="2011" name="BMC Genomics">
        <title>RNA-Seq improves annotation of protein-coding genes in the cucumber genome.</title>
        <authorList>
            <person name="Li Z."/>
            <person name="Zhang Z."/>
            <person name="Yan P."/>
            <person name="Huang S."/>
            <person name="Fei Z."/>
            <person name="Lin K."/>
        </authorList>
    </citation>
    <scope>NUCLEOTIDE SEQUENCE [LARGE SCALE GENOMIC DNA]</scope>
    <source>
        <strain evidence="2">cv. 9930</strain>
    </source>
</reference>
<dbReference type="Proteomes" id="UP000029981">
    <property type="component" value="Chromosome 4"/>
</dbReference>
<organism evidence="1 2">
    <name type="scientific">Cucumis sativus</name>
    <name type="common">Cucumber</name>
    <dbReference type="NCBI Taxonomy" id="3659"/>
    <lineage>
        <taxon>Eukaryota</taxon>
        <taxon>Viridiplantae</taxon>
        <taxon>Streptophyta</taxon>
        <taxon>Embryophyta</taxon>
        <taxon>Tracheophyta</taxon>
        <taxon>Spermatophyta</taxon>
        <taxon>Magnoliopsida</taxon>
        <taxon>eudicotyledons</taxon>
        <taxon>Gunneridae</taxon>
        <taxon>Pentapetalae</taxon>
        <taxon>rosids</taxon>
        <taxon>fabids</taxon>
        <taxon>Cucurbitales</taxon>
        <taxon>Cucurbitaceae</taxon>
        <taxon>Benincaseae</taxon>
        <taxon>Cucumis</taxon>
    </lineage>
</organism>
<proteinExistence type="predicted"/>
<reference evidence="1 2" key="2">
    <citation type="journal article" date="2009" name="PLoS ONE">
        <title>An integrated genetic and cytogenetic map of the cucumber genome.</title>
        <authorList>
            <person name="Ren Y."/>
            <person name="Zhang Z."/>
            <person name="Liu J."/>
            <person name="Staub J.E."/>
            <person name="Han Y."/>
            <person name="Cheng Z."/>
            <person name="Li X."/>
            <person name="Lu J."/>
            <person name="Miao H."/>
            <person name="Kang H."/>
            <person name="Xie B."/>
            <person name="Gu X."/>
            <person name="Wang X."/>
            <person name="Du Y."/>
            <person name="Jin W."/>
            <person name="Huang S."/>
        </authorList>
    </citation>
    <scope>NUCLEOTIDE SEQUENCE [LARGE SCALE GENOMIC DNA]</scope>
    <source>
        <strain evidence="2">cv. 9930</strain>
    </source>
</reference>
<protein>
    <submittedName>
        <fullName evidence="1">Uncharacterized protein</fullName>
    </submittedName>
</protein>
<dbReference type="EMBL" id="CM002925">
    <property type="protein sequence ID" value="KGN54286.1"/>
    <property type="molecule type" value="Genomic_DNA"/>
</dbReference>
<name>A0A0A0L2B9_CUCSA</name>
<evidence type="ECO:0000313" key="2">
    <source>
        <dbReference type="Proteomes" id="UP000029981"/>
    </source>
</evidence>
<evidence type="ECO:0000313" key="1">
    <source>
        <dbReference type="EMBL" id="KGN54286.1"/>
    </source>
</evidence>
<dbReference type="AlphaFoldDB" id="A0A0A0L2B9"/>
<dbReference type="Gramene" id="KGN54286">
    <property type="protein sequence ID" value="KGN54286"/>
    <property type="gene ID" value="Csa_4G296880"/>
</dbReference>